<dbReference type="EMBL" id="BMAO01005417">
    <property type="protein sequence ID" value="GFR01341.1"/>
    <property type="molecule type" value="Genomic_DNA"/>
</dbReference>
<reference evidence="1" key="1">
    <citation type="submission" date="2020-07" db="EMBL/GenBank/DDBJ databases">
        <title>Multicomponent nature underlies the extraordinary mechanical properties of spider dragline silk.</title>
        <authorList>
            <person name="Kono N."/>
            <person name="Nakamura H."/>
            <person name="Mori M."/>
            <person name="Yoshida Y."/>
            <person name="Ohtoshi R."/>
            <person name="Malay A.D."/>
            <person name="Moran D.A.P."/>
            <person name="Tomita M."/>
            <person name="Numata K."/>
            <person name="Arakawa K."/>
        </authorList>
    </citation>
    <scope>NUCLEOTIDE SEQUENCE</scope>
</reference>
<keyword evidence="2" id="KW-1185">Reference proteome</keyword>
<accession>A0A8X6JCB9</accession>
<gene>
    <name evidence="1" type="ORF">TNCT_11101</name>
</gene>
<dbReference type="AlphaFoldDB" id="A0A8X6JCB9"/>
<proteinExistence type="predicted"/>
<protein>
    <submittedName>
        <fullName evidence="1">Uncharacterized protein</fullName>
    </submittedName>
</protein>
<evidence type="ECO:0000313" key="2">
    <source>
        <dbReference type="Proteomes" id="UP000887116"/>
    </source>
</evidence>
<name>A0A8X6JCB9_TRICU</name>
<dbReference type="Proteomes" id="UP000887116">
    <property type="component" value="Unassembled WGS sequence"/>
</dbReference>
<comment type="caution">
    <text evidence="1">The sequence shown here is derived from an EMBL/GenBank/DDBJ whole genome shotgun (WGS) entry which is preliminary data.</text>
</comment>
<organism evidence="1 2">
    <name type="scientific">Trichonephila clavata</name>
    <name type="common">Joro spider</name>
    <name type="synonym">Nephila clavata</name>
    <dbReference type="NCBI Taxonomy" id="2740835"/>
    <lineage>
        <taxon>Eukaryota</taxon>
        <taxon>Metazoa</taxon>
        <taxon>Ecdysozoa</taxon>
        <taxon>Arthropoda</taxon>
        <taxon>Chelicerata</taxon>
        <taxon>Arachnida</taxon>
        <taxon>Araneae</taxon>
        <taxon>Araneomorphae</taxon>
        <taxon>Entelegynae</taxon>
        <taxon>Araneoidea</taxon>
        <taxon>Nephilidae</taxon>
        <taxon>Trichonephila</taxon>
    </lineage>
</organism>
<sequence length="80" mass="9602">MRELSHPGYRLKRDHAGKPFKTFVNEGHEIRDRKPYSKMSQLKTTTKPDLGFQLEILLKVAWWLRNRLKIQIPRLETSRD</sequence>
<evidence type="ECO:0000313" key="1">
    <source>
        <dbReference type="EMBL" id="GFR01341.1"/>
    </source>
</evidence>